<evidence type="ECO:0000256" key="6">
    <source>
        <dbReference type="SAM" id="Phobius"/>
    </source>
</evidence>
<dbReference type="OrthoDB" id="78296at2759"/>
<evidence type="ECO:0000256" key="2">
    <source>
        <dbReference type="ARBA" id="ARBA00022448"/>
    </source>
</evidence>
<organism evidence="8 9">
    <name type="scientific">Cryptococcus neoformans Tu259-1</name>
    <dbReference type="NCBI Taxonomy" id="1230072"/>
    <lineage>
        <taxon>Eukaryota</taxon>
        <taxon>Fungi</taxon>
        <taxon>Dikarya</taxon>
        <taxon>Basidiomycota</taxon>
        <taxon>Agaricomycotina</taxon>
        <taxon>Tremellomycetes</taxon>
        <taxon>Tremellales</taxon>
        <taxon>Cryptococcaceae</taxon>
        <taxon>Cryptococcus</taxon>
        <taxon>Cryptococcus neoformans species complex</taxon>
    </lineage>
</organism>
<evidence type="ECO:0000313" key="9">
    <source>
        <dbReference type="Proteomes" id="UP000199727"/>
    </source>
</evidence>
<evidence type="ECO:0000256" key="1">
    <source>
        <dbReference type="ARBA" id="ARBA00004141"/>
    </source>
</evidence>
<dbReference type="Gene3D" id="3.30.70.1350">
    <property type="entry name" value="Cation efflux protein, cytoplasmic domain"/>
    <property type="match status" value="1"/>
</dbReference>
<dbReference type="PANTHER" id="PTHR43840">
    <property type="entry name" value="MITOCHONDRIAL METAL TRANSPORTER 1-RELATED"/>
    <property type="match status" value="1"/>
</dbReference>
<dbReference type="EMBL" id="AMKT01000069">
    <property type="protein sequence ID" value="OXG15969.1"/>
    <property type="molecule type" value="Genomic_DNA"/>
</dbReference>
<keyword evidence="3 6" id="KW-0812">Transmembrane</keyword>
<sequence>MTDSPSRSPCKSYGVERASISVAPGTDVIDEKDPMFLKEKIISKEDIKDLKQRRKGNKLAKFYTVQNFRIDDLLKPMRAHTSDASQEKANTALRVRIAIHASFIVNCCLAVLQLYAAISSSSLALFASYVDAECIREFATHKGDDLEKFHLASLVSVGVAFVAKLCLFLYCFAVRKSSSHVEVLWEDHRNDLCTNAFGILTSAGGAELKWWIDPMGATILGVLVLASWTGTAHRLLAHLACISAPSEFINFITYKALTFSPFITGVDNVRACHCGPEYFVEINVVLPPNIPLWEAHGITQPLQDAIEELKDVDRCFVHGEFEASNDEHRKN</sequence>
<name>A0A854QFE7_CRYNE</name>
<dbReference type="InterPro" id="IPR027469">
    <property type="entry name" value="Cation_efflux_TMD_sf"/>
</dbReference>
<evidence type="ECO:0000256" key="4">
    <source>
        <dbReference type="ARBA" id="ARBA00022989"/>
    </source>
</evidence>
<evidence type="ECO:0000256" key="5">
    <source>
        <dbReference type="ARBA" id="ARBA00023136"/>
    </source>
</evidence>
<comment type="caution">
    <text evidence="8">The sequence shown here is derived from an EMBL/GenBank/DDBJ whole genome shotgun (WGS) entry which is preliminary data.</text>
</comment>
<feature type="transmembrane region" description="Helical" evidence="6">
    <location>
        <begin position="103"/>
        <end position="129"/>
    </location>
</feature>
<dbReference type="InterPro" id="IPR027470">
    <property type="entry name" value="Cation_efflux_CTD"/>
</dbReference>
<evidence type="ECO:0000313" key="8">
    <source>
        <dbReference type="EMBL" id="OXG15969.1"/>
    </source>
</evidence>
<evidence type="ECO:0000259" key="7">
    <source>
        <dbReference type="Pfam" id="PF16916"/>
    </source>
</evidence>
<keyword evidence="2" id="KW-0813">Transport</keyword>
<reference evidence="8 9" key="1">
    <citation type="submission" date="2017-06" db="EMBL/GenBank/DDBJ databases">
        <title>Global population genomics of the pathogenic fungus Cryptococcus neoformans var. grubii.</title>
        <authorList>
            <person name="Cuomo C."/>
            <person name="Litvintseva A."/>
            <person name="Chen Y."/>
            <person name="Young S."/>
            <person name="Zeng Q."/>
            <person name="Chapman S."/>
            <person name="Gujja S."/>
            <person name="Saif S."/>
            <person name="Birren B."/>
        </authorList>
    </citation>
    <scope>NUCLEOTIDE SEQUENCE [LARGE SCALE GENOMIC DNA]</scope>
    <source>
        <strain evidence="8 9">Tu259-1</strain>
    </source>
</reference>
<protein>
    <submittedName>
        <fullName evidence="8">Cation diffusion facilitator</fullName>
    </submittedName>
</protein>
<dbReference type="GO" id="GO:0016020">
    <property type="term" value="C:membrane"/>
    <property type="evidence" value="ECO:0007669"/>
    <property type="project" value="UniProtKB-SubCell"/>
</dbReference>
<gene>
    <name evidence="8" type="ORF">C361_05415</name>
</gene>
<proteinExistence type="predicted"/>
<keyword evidence="5 6" id="KW-0472">Membrane</keyword>
<dbReference type="SUPFAM" id="SSF160240">
    <property type="entry name" value="Cation efflux protein cytoplasmic domain-like"/>
    <property type="match status" value="1"/>
</dbReference>
<dbReference type="Gene3D" id="1.20.1510.10">
    <property type="entry name" value="Cation efflux protein transmembrane domain"/>
    <property type="match status" value="1"/>
</dbReference>
<evidence type="ECO:0000256" key="3">
    <source>
        <dbReference type="ARBA" id="ARBA00022692"/>
    </source>
</evidence>
<dbReference type="Proteomes" id="UP000199727">
    <property type="component" value="Unassembled WGS sequence"/>
</dbReference>
<comment type="subcellular location">
    <subcellularLocation>
        <location evidence="1">Membrane</location>
        <topology evidence="1">Multi-pass membrane protein</topology>
    </subcellularLocation>
</comment>
<feature type="domain" description="Cation efflux protein cytoplasmic" evidence="7">
    <location>
        <begin position="256"/>
        <end position="320"/>
    </location>
</feature>
<feature type="transmembrane region" description="Helical" evidence="6">
    <location>
        <begin position="149"/>
        <end position="172"/>
    </location>
</feature>
<dbReference type="Pfam" id="PF16916">
    <property type="entry name" value="ZT_dimer"/>
    <property type="match status" value="1"/>
</dbReference>
<dbReference type="InterPro" id="IPR050291">
    <property type="entry name" value="CDF_Transporter"/>
</dbReference>
<dbReference type="PANTHER" id="PTHR43840:SF12">
    <property type="entry name" value="CATION DIFFUSION FACILITATOR 1 (AFU_ORTHOLOGUE AFUA_1G14440)"/>
    <property type="match status" value="1"/>
</dbReference>
<keyword evidence="4 6" id="KW-1133">Transmembrane helix</keyword>
<dbReference type="GO" id="GO:0008324">
    <property type="term" value="F:monoatomic cation transmembrane transporter activity"/>
    <property type="evidence" value="ECO:0007669"/>
    <property type="project" value="TreeGrafter"/>
</dbReference>
<dbReference type="AlphaFoldDB" id="A0A854QFE7"/>
<dbReference type="SUPFAM" id="SSF161111">
    <property type="entry name" value="Cation efflux protein transmembrane domain-like"/>
    <property type="match status" value="1"/>
</dbReference>
<accession>A0A854QFE7</accession>
<dbReference type="InterPro" id="IPR036837">
    <property type="entry name" value="Cation_efflux_CTD_sf"/>
</dbReference>